<dbReference type="SMART" id="SM00100">
    <property type="entry name" value="cNMP"/>
    <property type="match status" value="1"/>
</dbReference>
<evidence type="ECO:0000313" key="3">
    <source>
        <dbReference type="Proteomes" id="UP000027982"/>
    </source>
</evidence>
<proteinExistence type="predicted"/>
<protein>
    <submittedName>
        <fullName evidence="2">Regulatory subunit of cAMP-dependent protein kinase</fullName>
    </submittedName>
</protein>
<organism evidence="2 3">
    <name type="scientific">Fimbriimonas ginsengisoli Gsoil 348</name>
    <dbReference type="NCBI Taxonomy" id="661478"/>
    <lineage>
        <taxon>Bacteria</taxon>
        <taxon>Bacillati</taxon>
        <taxon>Armatimonadota</taxon>
        <taxon>Fimbriimonadia</taxon>
        <taxon>Fimbriimonadales</taxon>
        <taxon>Fimbriimonadaceae</taxon>
        <taxon>Fimbriimonas</taxon>
    </lineage>
</organism>
<dbReference type="KEGG" id="fgi:OP10G_3571"/>
<sequence>MNVQDAIRESYLAQGFTEEQLEQLYAIAEERSYVDGEPILRQFDDSQDLLILASGRANILTVIGEPIGVVKPGMPLGEISFLDSKPRSVSVVSSGPSDAVVLPAGPLRKILQERPDIALRALLNISRVLCARLRAANNNIAALMAIDESETSLSRG</sequence>
<gene>
    <name evidence="2" type="ORF">OP10G_3571</name>
</gene>
<dbReference type="PROSITE" id="PS50042">
    <property type="entry name" value="CNMP_BINDING_3"/>
    <property type="match status" value="1"/>
</dbReference>
<dbReference type="EMBL" id="CP007139">
    <property type="protein sequence ID" value="AIE86939.1"/>
    <property type="molecule type" value="Genomic_DNA"/>
</dbReference>
<keyword evidence="2" id="KW-0418">Kinase</keyword>
<accession>A0A068NYF8</accession>
<dbReference type="InterPro" id="IPR014710">
    <property type="entry name" value="RmlC-like_jellyroll"/>
</dbReference>
<dbReference type="eggNOG" id="COG0664">
    <property type="taxonomic scope" value="Bacteria"/>
</dbReference>
<dbReference type="SUPFAM" id="SSF51206">
    <property type="entry name" value="cAMP-binding domain-like"/>
    <property type="match status" value="1"/>
</dbReference>
<dbReference type="CDD" id="cd00038">
    <property type="entry name" value="CAP_ED"/>
    <property type="match status" value="1"/>
</dbReference>
<dbReference type="InterPro" id="IPR050397">
    <property type="entry name" value="Env_Response_Regulators"/>
</dbReference>
<dbReference type="PANTHER" id="PTHR24567">
    <property type="entry name" value="CRP FAMILY TRANSCRIPTIONAL REGULATORY PROTEIN"/>
    <property type="match status" value="1"/>
</dbReference>
<feature type="domain" description="Cyclic nucleotide-binding" evidence="1">
    <location>
        <begin position="12"/>
        <end position="128"/>
    </location>
</feature>
<dbReference type="Gene3D" id="2.60.120.10">
    <property type="entry name" value="Jelly Rolls"/>
    <property type="match status" value="1"/>
</dbReference>
<dbReference type="PANTHER" id="PTHR24567:SF68">
    <property type="entry name" value="DNA-BINDING TRANSCRIPTIONAL DUAL REGULATOR CRP"/>
    <property type="match status" value="1"/>
</dbReference>
<evidence type="ECO:0000259" key="1">
    <source>
        <dbReference type="PROSITE" id="PS50042"/>
    </source>
</evidence>
<keyword evidence="2" id="KW-0808">Transferase</keyword>
<dbReference type="InterPro" id="IPR018490">
    <property type="entry name" value="cNMP-bd_dom_sf"/>
</dbReference>
<dbReference type="InterPro" id="IPR000595">
    <property type="entry name" value="cNMP-bd_dom"/>
</dbReference>
<dbReference type="GO" id="GO:0005829">
    <property type="term" value="C:cytosol"/>
    <property type="evidence" value="ECO:0007669"/>
    <property type="project" value="TreeGrafter"/>
</dbReference>
<dbReference type="Pfam" id="PF00027">
    <property type="entry name" value="cNMP_binding"/>
    <property type="match status" value="1"/>
</dbReference>
<dbReference type="GO" id="GO:0003700">
    <property type="term" value="F:DNA-binding transcription factor activity"/>
    <property type="evidence" value="ECO:0007669"/>
    <property type="project" value="TreeGrafter"/>
</dbReference>
<keyword evidence="3" id="KW-1185">Reference proteome</keyword>
<evidence type="ECO:0000313" key="2">
    <source>
        <dbReference type="EMBL" id="AIE86939.1"/>
    </source>
</evidence>
<name>A0A068NYF8_FIMGI</name>
<dbReference type="GO" id="GO:0016301">
    <property type="term" value="F:kinase activity"/>
    <property type="evidence" value="ECO:0007669"/>
    <property type="project" value="UniProtKB-KW"/>
</dbReference>
<dbReference type="Proteomes" id="UP000027982">
    <property type="component" value="Chromosome"/>
</dbReference>
<dbReference type="HOGENOM" id="CLU_075053_16_0_0"/>
<reference evidence="2 3" key="1">
    <citation type="journal article" date="2014" name="PLoS ONE">
        <title>The first complete genome sequence of the class fimbriimonadia in the phylum armatimonadetes.</title>
        <authorList>
            <person name="Hu Z.Y."/>
            <person name="Wang Y.Z."/>
            <person name="Im W.T."/>
            <person name="Wang S.Y."/>
            <person name="Zhao G.P."/>
            <person name="Zheng H.J."/>
            <person name="Quan Z.X."/>
        </authorList>
    </citation>
    <scope>NUCLEOTIDE SEQUENCE [LARGE SCALE GENOMIC DNA]</scope>
    <source>
        <strain evidence="2">Gsoil 348</strain>
    </source>
</reference>
<dbReference type="STRING" id="661478.OP10G_3571"/>
<dbReference type="AlphaFoldDB" id="A0A068NYF8"/>